<comment type="subcellular location">
    <subcellularLocation>
        <location evidence="6">Cell membrane</location>
        <topology evidence="6">Multi-pass membrane protein</topology>
    </subcellularLocation>
    <subcellularLocation>
        <location evidence="1">Membrane</location>
        <topology evidence="1">Multi-pass membrane protein</topology>
    </subcellularLocation>
</comment>
<evidence type="ECO:0000256" key="4">
    <source>
        <dbReference type="ARBA" id="ARBA00022989"/>
    </source>
</evidence>
<evidence type="ECO:0000256" key="1">
    <source>
        <dbReference type="ARBA" id="ARBA00004141"/>
    </source>
</evidence>
<evidence type="ECO:0000256" key="7">
    <source>
        <dbReference type="SAM" id="Phobius"/>
    </source>
</evidence>
<dbReference type="EMBL" id="AP011529">
    <property type="protein sequence ID" value="BAI81389.1"/>
    <property type="molecule type" value="Genomic_DNA"/>
</dbReference>
<dbReference type="RefSeq" id="WP_013008634.1">
    <property type="nucleotide sequence ID" value="NC_013939.1"/>
</dbReference>
<keyword evidence="5 7" id="KW-0472">Membrane</keyword>
<comment type="similarity">
    <text evidence="2 6">Belongs to the ABC-3 integral membrane protein family.</text>
</comment>
<dbReference type="InterPro" id="IPR001626">
    <property type="entry name" value="ABC_TroCD"/>
</dbReference>
<dbReference type="GO" id="GO:0055085">
    <property type="term" value="P:transmembrane transport"/>
    <property type="evidence" value="ECO:0007669"/>
    <property type="project" value="InterPro"/>
</dbReference>
<keyword evidence="3 6" id="KW-0812">Transmembrane</keyword>
<dbReference type="Pfam" id="PF00950">
    <property type="entry name" value="ABC-3"/>
    <property type="match status" value="1"/>
</dbReference>
<organism evidence="8 9">
    <name type="scientific">Deferribacter desulfuricans (strain DSM 14783 / JCM 11476 / NBRC 101012 / SSM1)</name>
    <dbReference type="NCBI Taxonomy" id="639282"/>
    <lineage>
        <taxon>Bacteria</taxon>
        <taxon>Pseudomonadati</taxon>
        <taxon>Deferribacterota</taxon>
        <taxon>Deferribacteres</taxon>
        <taxon>Deferribacterales</taxon>
        <taxon>Deferribacteraceae</taxon>
        <taxon>Deferribacter</taxon>
    </lineage>
</organism>
<evidence type="ECO:0000256" key="6">
    <source>
        <dbReference type="RuleBase" id="RU003943"/>
    </source>
</evidence>
<dbReference type="Proteomes" id="UP000001520">
    <property type="component" value="Chromosome"/>
</dbReference>
<accession>D3P9J9</accession>
<dbReference type="eggNOG" id="COG1108">
    <property type="taxonomic scope" value="Bacteria"/>
</dbReference>
<feature type="transmembrane region" description="Helical" evidence="7">
    <location>
        <begin position="175"/>
        <end position="203"/>
    </location>
</feature>
<dbReference type="PANTHER" id="PTHR30477:SF13">
    <property type="entry name" value="IRON TRANSPORT SYSTEM MEMBRANE PROTEIN HI_0360-RELATED"/>
    <property type="match status" value="1"/>
</dbReference>
<dbReference type="STRING" id="639282.DEFDS_1938"/>
<feature type="transmembrane region" description="Helical" evidence="7">
    <location>
        <begin position="91"/>
        <end position="111"/>
    </location>
</feature>
<feature type="transmembrane region" description="Helical" evidence="7">
    <location>
        <begin position="132"/>
        <end position="155"/>
    </location>
</feature>
<keyword evidence="6" id="KW-0813">Transport</keyword>
<dbReference type="GO" id="GO:0010043">
    <property type="term" value="P:response to zinc ion"/>
    <property type="evidence" value="ECO:0007669"/>
    <property type="project" value="TreeGrafter"/>
</dbReference>
<dbReference type="InterPro" id="IPR037294">
    <property type="entry name" value="ABC_BtuC-like"/>
</dbReference>
<feature type="transmembrane region" description="Helical" evidence="7">
    <location>
        <begin position="242"/>
        <end position="262"/>
    </location>
</feature>
<dbReference type="AlphaFoldDB" id="D3P9J9"/>
<protein>
    <submittedName>
        <fullName evidence="8">Zinc ABC transporter, permease</fullName>
    </submittedName>
</protein>
<sequence>MNEIFNVDIIKYAFLNGIIVSVLCGFLSFFVVQKKMSFLTVTISHSAFGAIALALLLKINQMVTLYILCFLIAFAVYELKKRSKLEFETVLGIFFASSMALGVVLIKFADYGAFDLSGILFGSILSTGKQDLYLSGVTSFLIFGIFVILLDKIIFTMFDEDVAAVSGINTNLINYIILISITLVVVICIKLIGIILLTAFMTIPAAIALSLTKDYRFTIFISILVSLLIFIFSFYLSYQFDLPPGATTVLVGTFLYLVVNVLKKR</sequence>
<dbReference type="HOGENOM" id="CLU_028808_3_1_0"/>
<reference evidence="8 9" key="1">
    <citation type="journal article" date="2010" name="DNA Res.">
        <title>Bacterial lifestyle in a deep-sea hydrothermal vent chimney revealed by the genome sequence of the thermophilic bacterium Deferribacter desulfuricans SSM1.</title>
        <authorList>
            <person name="Takaki Y."/>
            <person name="Shimamura S."/>
            <person name="Nakagawa S."/>
            <person name="Fukuhara Y."/>
            <person name="Horikawa H."/>
            <person name="Ankai A."/>
            <person name="Harada T."/>
            <person name="Hosoyama A."/>
            <person name="Oguchi A."/>
            <person name="Fukui S."/>
            <person name="Fujita N."/>
            <person name="Takami H."/>
            <person name="Takai K."/>
        </authorList>
    </citation>
    <scope>NUCLEOTIDE SEQUENCE [LARGE SCALE GENOMIC DNA]</scope>
    <source>
        <strain evidence="9">DSM 14783 / JCM 11476 / NBRC 101012 / SSM1</strain>
    </source>
</reference>
<dbReference type="KEGG" id="ddf:DEFDS_1938"/>
<evidence type="ECO:0000256" key="5">
    <source>
        <dbReference type="ARBA" id="ARBA00023136"/>
    </source>
</evidence>
<dbReference type="GO" id="GO:0043190">
    <property type="term" value="C:ATP-binding cassette (ABC) transporter complex"/>
    <property type="evidence" value="ECO:0007669"/>
    <property type="project" value="InterPro"/>
</dbReference>
<dbReference type="PANTHER" id="PTHR30477">
    <property type="entry name" value="ABC-TRANSPORTER METAL-BINDING PROTEIN"/>
    <property type="match status" value="1"/>
</dbReference>
<dbReference type="SUPFAM" id="SSF81345">
    <property type="entry name" value="ABC transporter involved in vitamin B12 uptake, BtuC"/>
    <property type="match status" value="1"/>
</dbReference>
<gene>
    <name evidence="8" type="ordered locus">DEFDS_1938</name>
</gene>
<name>D3P9J9_DEFDS</name>
<feature type="transmembrane region" description="Helical" evidence="7">
    <location>
        <begin position="215"/>
        <end position="236"/>
    </location>
</feature>
<evidence type="ECO:0000313" key="9">
    <source>
        <dbReference type="Proteomes" id="UP000001520"/>
    </source>
</evidence>
<evidence type="ECO:0000313" key="8">
    <source>
        <dbReference type="EMBL" id="BAI81389.1"/>
    </source>
</evidence>
<evidence type="ECO:0000256" key="3">
    <source>
        <dbReference type="ARBA" id="ARBA00022692"/>
    </source>
</evidence>
<feature type="transmembrane region" description="Helical" evidence="7">
    <location>
        <begin position="12"/>
        <end position="32"/>
    </location>
</feature>
<keyword evidence="4 7" id="KW-1133">Transmembrane helix</keyword>
<dbReference type="Gene3D" id="1.10.3470.10">
    <property type="entry name" value="ABC transporter involved in vitamin B12 uptake, BtuC"/>
    <property type="match status" value="1"/>
</dbReference>
<keyword evidence="9" id="KW-1185">Reference proteome</keyword>
<proteinExistence type="inferred from homology"/>
<evidence type="ECO:0000256" key="2">
    <source>
        <dbReference type="ARBA" id="ARBA00008034"/>
    </source>
</evidence>
<feature type="transmembrane region" description="Helical" evidence="7">
    <location>
        <begin position="63"/>
        <end position="79"/>
    </location>
</feature>